<dbReference type="EMBL" id="AMXI01001667">
    <property type="protein sequence ID" value="EKN36661.1"/>
    <property type="molecule type" value="Genomic_DNA"/>
</dbReference>
<keyword evidence="2" id="KW-1003">Cell membrane</keyword>
<feature type="transmembrane region" description="Helical" evidence="6">
    <location>
        <begin position="92"/>
        <end position="113"/>
    </location>
</feature>
<dbReference type="CDD" id="cd06580">
    <property type="entry name" value="TM_PBP1_transp_TpRbsC_like"/>
    <property type="match status" value="1"/>
</dbReference>
<organism evidence="7 8">
    <name type="scientific">Clostridium botulinum CFSAN001627</name>
    <dbReference type="NCBI Taxonomy" id="1232189"/>
    <lineage>
        <taxon>Bacteria</taxon>
        <taxon>Bacillati</taxon>
        <taxon>Bacillota</taxon>
        <taxon>Clostridia</taxon>
        <taxon>Eubacteriales</taxon>
        <taxon>Clostridiaceae</taxon>
        <taxon>Clostridium</taxon>
    </lineage>
</organism>
<evidence type="ECO:0000313" key="7">
    <source>
        <dbReference type="EMBL" id="EKN36661.1"/>
    </source>
</evidence>
<dbReference type="PATRIC" id="fig|1232189.3.peg.4132"/>
<dbReference type="GO" id="GO:0005886">
    <property type="term" value="C:plasma membrane"/>
    <property type="evidence" value="ECO:0007669"/>
    <property type="project" value="UniProtKB-SubCell"/>
</dbReference>
<name>M1ZMW7_CLOBO</name>
<comment type="caution">
    <text evidence="7">The sequence shown here is derived from an EMBL/GenBank/DDBJ whole genome shotgun (WGS) entry which is preliminary data.</text>
</comment>
<dbReference type="InterPro" id="IPR001851">
    <property type="entry name" value="ABC_transp_permease"/>
</dbReference>
<evidence type="ECO:0000256" key="4">
    <source>
        <dbReference type="ARBA" id="ARBA00022989"/>
    </source>
</evidence>
<sequence>MDSLIIIGLVTATLRTATPLVFAGLGGVFSERAGVVNIGLEGMMVMGAFFSVYGTYLTGSPLVGIVFAIVAGALIALLHAFLSISLKADQVISGTAINLFSSALASFLIFKIFKKGGQTDIVKALAYNVPASVKSIPIIGPILSGINWFVIIALILVFISHYILFKTPVGLRIRAVGEHPKAADTLGINVYKVRYLCVMLSGALAGLGGAALIGITPVYREGMVAGRGFIALAAMIFGNWKPFGTMFACLLFAFGGSFEIFAQGFSWNLPSEFYSSIPYILTMLALAGFVGKTTPPAADGQPYEKIVDNLMELEVDF</sequence>
<accession>M1ZMW7</accession>
<feature type="transmembrane region" description="Helical" evidence="6">
    <location>
        <begin position="33"/>
        <end position="53"/>
    </location>
</feature>
<evidence type="ECO:0000256" key="1">
    <source>
        <dbReference type="ARBA" id="ARBA00004651"/>
    </source>
</evidence>
<evidence type="ECO:0000256" key="2">
    <source>
        <dbReference type="ARBA" id="ARBA00022475"/>
    </source>
</evidence>
<proteinExistence type="predicted"/>
<feature type="transmembrane region" description="Helical" evidence="6">
    <location>
        <begin position="222"/>
        <end position="240"/>
    </location>
</feature>
<dbReference type="Pfam" id="PF02653">
    <property type="entry name" value="BPD_transp_2"/>
    <property type="match status" value="1"/>
</dbReference>
<dbReference type="Proteomes" id="UP000011944">
    <property type="component" value="Unassembled WGS sequence"/>
</dbReference>
<evidence type="ECO:0000313" key="8">
    <source>
        <dbReference type="Proteomes" id="UP000011944"/>
    </source>
</evidence>
<gene>
    <name evidence="7" type="ORF">CFSAN001627_26433</name>
</gene>
<keyword evidence="3 6" id="KW-0812">Transmembrane</keyword>
<comment type="subcellular location">
    <subcellularLocation>
        <location evidence="1">Cell membrane</location>
        <topology evidence="1">Multi-pass membrane protein</topology>
    </subcellularLocation>
</comment>
<evidence type="ECO:0000256" key="5">
    <source>
        <dbReference type="ARBA" id="ARBA00023136"/>
    </source>
</evidence>
<keyword evidence="5 6" id="KW-0472">Membrane</keyword>
<evidence type="ECO:0000256" key="6">
    <source>
        <dbReference type="SAM" id="Phobius"/>
    </source>
</evidence>
<feature type="transmembrane region" description="Helical" evidence="6">
    <location>
        <begin position="148"/>
        <end position="165"/>
    </location>
</feature>
<feature type="transmembrane region" description="Helical" evidence="6">
    <location>
        <begin position="65"/>
        <end position="86"/>
    </location>
</feature>
<feature type="transmembrane region" description="Helical" evidence="6">
    <location>
        <begin position="273"/>
        <end position="291"/>
    </location>
</feature>
<feature type="transmembrane region" description="Helical" evidence="6">
    <location>
        <begin position="195"/>
        <end position="216"/>
    </location>
</feature>
<dbReference type="GO" id="GO:0022857">
    <property type="term" value="F:transmembrane transporter activity"/>
    <property type="evidence" value="ECO:0007669"/>
    <property type="project" value="InterPro"/>
</dbReference>
<keyword evidence="4 6" id="KW-1133">Transmembrane helix</keyword>
<dbReference type="PANTHER" id="PTHR43370">
    <property type="entry name" value="SUGAR ABC TRANSPORTER INTEGRAL MEMBRANE PROTEIN-RELATED"/>
    <property type="match status" value="1"/>
</dbReference>
<dbReference type="PANTHER" id="PTHR43370:SF1">
    <property type="entry name" value="GUANOSINE ABC TRANSPORTER PERMEASE PROTEIN NUPQ"/>
    <property type="match status" value="1"/>
</dbReference>
<dbReference type="AlphaFoldDB" id="M1ZMW7"/>
<evidence type="ECO:0000256" key="3">
    <source>
        <dbReference type="ARBA" id="ARBA00022692"/>
    </source>
</evidence>
<feature type="transmembrane region" description="Helical" evidence="6">
    <location>
        <begin position="247"/>
        <end position="267"/>
    </location>
</feature>
<reference evidence="7 8" key="1">
    <citation type="submission" date="2012-10" db="EMBL/GenBank/DDBJ databases">
        <authorList>
            <person name="Strain E.A."/>
            <person name="Brown E."/>
            <person name="Allard M.W."/>
            <person name="Gonzalez-Escalona N."/>
            <person name="Timme R."/>
        </authorList>
    </citation>
    <scope>NUCLEOTIDE SEQUENCE [LARGE SCALE GENOMIC DNA]</scope>
    <source>
        <strain evidence="7 8">CFSAN001627</strain>
    </source>
</reference>
<protein>
    <submittedName>
        <fullName evidence="7">Sugar ABC transporter permease</fullName>
    </submittedName>
</protein>
<reference evidence="7 8" key="2">
    <citation type="submission" date="2013-03" db="EMBL/GenBank/DDBJ databases">
        <title>Diversity in Clostridium botulinum.</title>
        <authorList>
            <person name="Timme R.E."/>
            <person name="Allard M."/>
            <person name="Luo Y."/>
            <person name="Strain E."/>
            <person name="Gonzalez-Escalona N."/>
            <person name="Brown E."/>
        </authorList>
    </citation>
    <scope>NUCLEOTIDE SEQUENCE [LARGE SCALE GENOMIC DNA]</scope>
    <source>
        <strain evidence="7 8">CFSAN001627</strain>
    </source>
</reference>